<evidence type="ECO:0000313" key="4">
    <source>
        <dbReference type="Proteomes" id="UP000235392"/>
    </source>
</evidence>
<accession>A0A2N5VFG6</accession>
<evidence type="ECO:0000313" key="2">
    <source>
        <dbReference type="EMBL" id="PLW24536.1"/>
    </source>
</evidence>
<reference evidence="3 4" key="1">
    <citation type="submission" date="2017-11" db="EMBL/GenBank/DDBJ databases">
        <title>De novo assembly and phasing of dikaryotic genomes from two isolates of Puccinia coronata f. sp. avenae, the causal agent of oat crown rust.</title>
        <authorList>
            <person name="Miller M.E."/>
            <person name="Zhang Y."/>
            <person name="Omidvar V."/>
            <person name="Sperschneider J."/>
            <person name="Schwessinger B."/>
            <person name="Raley C."/>
            <person name="Palmer J.M."/>
            <person name="Garnica D."/>
            <person name="Upadhyaya N."/>
            <person name="Rathjen J."/>
            <person name="Taylor J.M."/>
            <person name="Park R.F."/>
            <person name="Dodds P.N."/>
            <person name="Hirsch C.D."/>
            <person name="Kianian S.F."/>
            <person name="Figueroa M."/>
        </authorList>
    </citation>
    <scope>NUCLEOTIDE SEQUENCE [LARGE SCALE GENOMIC DNA]</scope>
    <source>
        <strain evidence="3">12SD80</strain>
    </source>
</reference>
<dbReference type="EMBL" id="PGCI01000607">
    <property type="protein sequence ID" value="PLW24536.1"/>
    <property type="molecule type" value="Genomic_DNA"/>
</dbReference>
<name>A0A2N5VFG6_9BASI</name>
<dbReference type="EMBL" id="PGCI01000021">
    <property type="protein sequence ID" value="PLW48737.1"/>
    <property type="molecule type" value="Genomic_DNA"/>
</dbReference>
<gene>
    <name evidence="3" type="ORF">PCASD_03228</name>
    <name evidence="2" type="ORF">PCASD_09212</name>
</gene>
<feature type="region of interest" description="Disordered" evidence="1">
    <location>
        <begin position="646"/>
        <end position="667"/>
    </location>
</feature>
<protein>
    <submittedName>
        <fullName evidence="3">Uncharacterized protein</fullName>
    </submittedName>
</protein>
<feature type="compositionally biased region" description="Polar residues" evidence="1">
    <location>
        <begin position="194"/>
        <end position="209"/>
    </location>
</feature>
<feature type="compositionally biased region" description="Polar residues" evidence="1">
    <location>
        <begin position="165"/>
        <end position="179"/>
    </location>
</feature>
<feature type="region of interest" description="Disordered" evidence="1">
    <location>
        <begin position="67"/>
        <end position="106"/>
    </location>
</feature>
<evidence type="ECO:0000313" key="3">
    <source>
        <dbReference type="EMBL" id="PLW48737.1"/>
    </source>
</evidence>
<evidence type="ECO:0000256" key="1">
    <source>
        <dbReference type="SAM" id="MobiDB-lite"/>
    </source>
</evidence>
<comment type="caution">
    <text evidence="3">The sequence shown here is derived from an EMBL/GenBank/DDBJ whole genome shotgun (WGS) entry which is preliminary data.</text>
</comment>
<proteinExistence type="predicted"/>
<organism evidence="3 4">
    <name type="scientific">Puccinia coronata f. sp. avenae</name>
    <dbReference type="NCBI Taxonomy" id="200324"/>
    <lineage>
        <taxon>Eukaryota</taxon>
        <taxon>Fungi</taxon>
        <taxon>Dikarya</taxon>
        <taxon>Basidiomycota</taxon>
        <taxon>Pucciniomycotina</taxon>
        <taxon>Pucciniomycetes</taxon>
        <taxon>Pucciniales</taxon>
        <taxon>Pucciniaceae</taxon>
        <taxon>Puccinia</taxon>
    </lineage>
</organism>
<dbReference type="Proteomes" id="UP000235392">
    <property type="component" value="Unassembled WGS sequence"/>
</dbReference>
<dbReference type="AlphaFoldDB" id="A0A2N5VFG6"/>
<feature type="region of interest" description="Disordered" evidence="1">
    <location>
        <begin position="155"/>
        <end position="223"/>
    </location>
</feature>
<sequence>MSSLRTVILHRLVPCMCLGLAFLSTTLASFGGHLPWDPAAYTAEDPMDELLAAWLSDQHPYTLAAPATLSDHLPNPTESGPKYIHDGPNSSQSRDHHPLTSVWDSDPNQYTPDDLFAVLPLDHQAGPTPFDKSMWEADGYQLYDNQPSEPRRLEFRQDAPYPGNPATSLQAGPSSSNHPYSFDGQVWDMDEPSTHSMLQPPSRSETQILSHPPEREKSAPSQNTGIIESLSKLRLVCQQYFSEPPYRRYFTSNGNLAIRLLKTYRAEFRKQLNSIIATRKNPRSSELHPSLACARLNTIEETPRVVVIIMRRKHHSKPPRHRQDDEVMMSHYRNLIVFMHRLYEERLNKLPISTVTQIEHQEKMLQWFHQEFFDPTDSPLPAMGFPKGNNGVDNFPVGPVQAKLVEYFSQPKDDLKLLHITAPWLLNEFHKKHNTDGLSEQDVIQPQAIMQSQVDLYAQSLPGLISSTALVAGLQNPYRQDVFTTHMLETLADSLGHQIDSLSATCGKVKYIHPELRIGIVESDALRVVHFSHQIRILKAGAPVTLASDELLRRIKRVLSFVDRFHFDSLPIHGLVPITSDRSWDQWFTQDSSSQLFGPVQRELIRMLSHSLDATGAVKPEWETERALLVVIWYSHHFPDEMKLLSNRHSTTPTKRRKTTSNSFPIQ</sequence>